<name>A0A060HK38_9ARCH</name>
<evidence type="ECO:0000313" key="2">
    <source>
        <dbReference type="EMBL" id="AIC15660.1"/>
    </source>
</evidence>
<dbReference type="Gene3D" id="1.10.10.10">
    <property type="entry name" value="Winged helix-like DNA-binding domain superfamily/Winged helix DNA-binding domain"/>
    <property type="match status" value="1"/>
</dbReference>
<keyword evidence="3" id="KW-1185">Reference proteome</keyword>
<dbReference type="Pfam" id="PF08350">
    <property type="entry name" value="FilR1_middle"/>
    <property type="match status" value="1"/>
</dbReference>
<dbReference type="STRING" id="926571.NVIE_014200"/>
<evidence type="ECO:0000259" key="1">
    <source>
        <dbReference type="Pfam" id="PF08350"/>
    </source>
</evidence>
<dbReference type="InterPro" id="IPR036390">
    <property type="entry name" value="WH_DNA-bd_sf"/>
</dbReference>
<dbReference type="OrthoDB" id="11410at2157"/>
<dbReference type="InterPro" id="IPR051797">
    <property type="entry name" value="TrmB-like"/>
</dbReference>
<dbReference type="GeneID" id="74946683"/>
<dbReference type="HOGENOM" id="CLU_062767_3_0_2"/>
<dbReference type="RefSeq" id="WP_075054621.1">
    <property type="nucleotide sequence ID" value="NZ_CP007536.1"/>
</dbReference>
<dbReference type="Proteomes" id="UP000027093">
    <property type="component" value="Chromosome"/>
</dbReference>
<feature type="domain" description="Methanogenesis regulatory protein FilR1 middle" evidence="1">
    <location>
        <begin position="136"/>
        <end position="255"/>
    </location>
</feature>
<dbReference type="CDD" id="cd00090">
    <property type="entry name" value="HTH_ARSR"/>
    <property type="match status" value="1"/>
</dbReference>
<sequence>MDGSDDPAEAASLFLELASETRCAIIASVANRPAKLSTLARELGVTVQDVHRNANRLLEAGILGRKDGEFYLSEFGRAIMMQLPYFRFMERHRRFFQERTLAFLPDKFVQRMGALEKCRMVETVTVVMQELKKLETSAARQLKVMVSQAWPEEGQILIDRARGGVELRTIIGRNTVFPQNVMEEIIPAMAELTSANAIEQRMVDKVSTALYIADGQAAIMFPNAKGEVDMSAMLAGDSPAFVEWCADLFDHAWAQAGPADVKKAKIV</sequence>
<dbReference type="SUPFAM" id="SSF46785">
    <property type="entry name" value="Winged helix' DNA-binding domain"/>
    <property type="match status" value="1"/>
</dbReference>
<dbReference type="InterPro" id="IPR013561">
    <property type="entry name" value="FilR1_middle_dom"/>
</dbReference>
<reference evidence="2 3" key="1">
    <citation type="journal article" date="2014" name="Int. J. Syst. Evol. Microbiol.">
        <title>Nitrososphaera viennensis gen. nov., sp. nov., an aerobic and mesophilic, ammonia-oxidizing archaeon from soil and a member of the archaeal phylum Thaumarchaeota.</title>
        <authorList>
            <person name="Stieglmeier M."/>
            <person name="Klingl A."/>
            <person name="Alves R.J."/>
            <person name="Rittmann S.K."/>
            <person name="Melcher M."/>
            <person name="Leisch N."/>
            <person name="Schleper C."/>
        </authorList>
    </citation>
    <scope>NUCLEOTIDE SEQUENCE [LARGE SCALE GENOMIC DNA]</scope>
    <source>
        <strain evidence="2">EN76</strain>
    </source>
</reference>
<dbReference type="InterPro" id="IPR036388">
    <property type="entry name" value="WH-like_DNA-bd_sf"/>
</dbReference>
<dbReference type="AlphaFoldDB" id="A0A060HK38"/>
<dbReference type="PANTHER" id="PTHR34293:SF1">
    <property type="entry name" value="HTH-TYPE TRANSCRIPTIONAL REGULATOR TRMBL2"/>
    <property type="match status" value="1"/>
</dbReference>
<accession>A0A060HK38</accession>
<evidence type="ECO:0000313" key="3">
    <source>
        <dbReference type="Proteomes" id="UP000027093"/>
    </source>
</evidence>
<dbReference type="KEGG" id="nvn:NVIE_014200"/>
<organism evidence="2 3">
    <name type="scientific">Nitrososphaera viennensis EN76</name>
    <dbReference type="NCBI Taxonomy" id="926571"/>
    <lineage>
        <taxon>Archaea</taxon>
        <taxon>Nitrososphaerota</taxon>
        <taxon>Nitrososphaeria</taxon>
        <taxon>Nitrososphaerales</taxon>
        <taxon>Nitrososphaeraceae</taxon>
        <taxon>Nitrososphaera</taxon>
    </lineage>
</organism>
<dbReference type="EMBL" id="CP007536">
    <property type="protein sequence ID" value="AIC15660.1"/>
    <property type="molecule type" value="Genomic_DNA"/>
</dbReference>
<gene>
    <name evidence="2" type="ORF">NVIE_014200</name>
</gene>
<protein>
    <submittedName>
        <fullName evidence="2">Putative Transcriptional regulator</fullName>
    </submittedName>
</protein>
<proteinExistence type="predicted"/>
<dbReference type="InterPro" id="IPR011991">
    <property type="entry name" value="ArsR-like_HTH"/>
</dbReference>
<dbReference type="PANTHER" id="PTHR34293">
    <property type="entry name" value="HTH-TYPE TRANSCRIPTIONAL REGULATOR TRMBL2"/>
    <property type="match status" value="1"/>
</dbReference>